<comment type="pathway">
    <text evidence="1">Pigment biosynthesis; anthocyanin biosynthesis.</text>
</comment>
<dbReference type="SUPFAM" id="SSF51735">
    <property type="entry name" value="NAD(P)-binding Rossmann-fold domains"/>
    <property type="match status" value="1"/>
</dbReference>
<evidence type="ECO:0000256" key="4">
    <source>
        <dbReference type="ARBA" id="ARBA00023241"/>
    </source>
</evidence>
<dbReference type="InterPro" id="IPR036291">
    <property type="entry name" value="NAD(P)-bd_dom_sf"/>
</dbReference>
<dbReference type="EC" id="1.1.1.219" evidence="8"/>
<evidence type="ECO:0000256" key="2">
    <source>
        <dbReference type="ARBA" id="ARBA00022857"/>
    </source>
</evidence>
<evidence type="ECO:0000256" key="12">
    <source>
        <dbReference type="ARBA" id="ARBA00048870"/>
    </source>
</evidence>
<sequence>MGGEGEGKVVCVTGASGYVASWLVKLLLERGYTVRATVRNLSDPGKTKHLEALEGGKERLELFEGDLMEEGSFDSVIDGCDGVFHTASPVIVASANPQEEIIEPAVKGSVNVLRSCSKAASVRRVVLTSSTAAVMYNFNSFGPGVFVDETWVSDHDFCQQNELWYCLSKTLAEEASWKFAQENGIDLVVMNPGLVIGPLLQPTLNTTSQFQVDVIKGKSLLPHYQLVDVRDVAYAHVMGFEKHSASGRYILVAKSMTHRQLLHLLHKLYPTSIHAPTNGGGDDGIGEVSRKKAESLGVSFMDVEVSLKDSIESLKEKNFLNF</sequence>
<keyword evidence="3" id="KW-0560">Oxidoreductase</keyword>
<comment type="catalytic activity">
    <reaction evidence="12">
        <text>(2S)-flavan-4-ol + NADP(+) = (2S)-flavanone + NADPH + H(+)</text>
        <dbReference type="Rhea" id="RHEA:11228"/>
        <dbReference type="ChEBI" id="CHEBI:15378"/>
        <dbReference type="ChEBI" id="CHEBI:15605"/>
        <dbReference type="ChEBI" id="CHEBI:15606"/>
        <dbReference type="ChEBI" id="CHEBI:57783"/>
        <dbReference type="ChEBI" id="CHEBI:58349"/>
        <dbReference type="EC" id="1.1.1.234"/>
    </reaction>
</comment>
<comment type="similarity">
    <text evidence="5">Belongs to the NAD(P)-dependent epimerase/dehydratase family. Dihydroflavonol-4-reductase subfamily.</text>
</comment>
<dbReference type="AlphaFoldDB" id="A0AAD4J000"/>
<evidence type="ECO:0000256" key="13">
    <source>
        <dbReference type="ARBA" id="ARBA00049132"/>
    </source>
</evidence>
<dbReference type="GO" id="GO:0009813">
    <property type="term" value="P:flavonoid biosynthetic process"/>
    <property type="evidence" value="ECO:0007669"/>
    <property type="project" value="UniProtKB-KW"/>
</dbReference>
<evidence type="ECO:0000256" key="5">
    <source>
        <dbReference type="ARBA" id="ARBA00023445"/>
    </source>
</evidence>
<evidence type="ECO:0000256" key="9">
    <source>
        <dbReference type="ARBA" id="ARBA00039963"/>
    </source>
</evidence>
<evidence type="ECO:0000256" key="6">
    <source>
        <dbReference type="ARBA" id="ARBA00037100"/>
    </source>
</evidence>
<dbReference type="InterPro" id="IPR050425">
    <property type="entry name" value="NAD(P)_dehydrat-like"/>
</dbReference>
<dbReference type="PANTHER" id="PTHR10366">
    <property type="entry name" value="NAD DEPENDENT EPIMERASE/DEHYDRATASE"/>
    <property type="match status" value="1"/>
</dbReference>
<dbReference type="EMBL" id="SDAM02000323">
    <property type="protein sequence ID" value="KAH6824551.1"/>
    <property type="molecule type" value="Genomic_DNA"/>
</dbReference>
<dbReference type="EC" id="1.1.1.234" evidence="7"/>
<evidence type="ECO:0000256" key="7">
    <source>
        <dbReference type="ARBA" id="ARBA00039055"/>
    </source>
</evidence>
<comment type="catalytic activity">
    <reaction evidence="13">
        <text>a (2R,3S,4S)-leucoanthocyanidin + NADP(+) = a (2R,3R)-dihydroflavonol + NADPH + H(+)</text>
        <dbReference type="Rhea" id="RHEA:54444"/>
        <dbReference type="ChEBI" id="CHEBI:15378"/>
        <dbReference type="ChEBI" id="CHEBI:57783"/>
        <dbReference type="ChEBI" id="CHEBI:58349"/>
        <dbReference type="ChEBI" id="CHEBI:138176"/>
        <dbReference type="ChEBI" id="CHEBI:138188"/>
        <dbReference type="EC" id="1.1.1.219"/>
    </reaction>
</comment>
<evidence type="ECO:0000256" key="3">
    <source>
        <dbReference type="ARBA" id="ARBA00023002"/>
    </source>
</evidence>
<reference evidence="15 16" key="1">
    <citation type="journal article" date="2021" name="Nat. Commun.">
        <title>Incipient diploidization of the medicinal plant Perilla within 10,000 years.</title>
        <authorList>
            <person name="Zhang Y."/>
            <person name="Shen Q."/>
            <person name="Leng L."/>
            <person name="Zhang D."/>
            <person name="Chen S."/>
            <person name="Shi Y."/>
            <person name="Ning Z."/>
            <person name="Chen S."/>
        </authorList>
    </citation>
    <scope>NUCLEOTIDE SEQUENCE [LARGE SCALE GENOMIC DNA]</scope>
    <source>
        <strain evidence="16">cv. PC099</strain>
    </source>
</reference>
<gene>
    <name evidence="15" type="ORF">C2S53_010365</name>
</gene>
<keyword evidence="4" id="KW-0284">Flavonoid biosynthesis</keyword>
<evidence type="ECO:0000259" key="14">
    <source>
        <dbReference type="Pfam" id="PF01370"/>
    </source>
</evidence>
<dbReference type="InterPro" id="IPR001509">
    <property type="entry name" value="Epimerase_deHydtase"/>
</dbReference>
<dbReference type="CDD" id="cd08958">
    <property type="entry name" value="FR_SDR_e"/>
    <property type="match status" value="1"/>
</dbReference>
<evidence type="ECO:0000256" key="11">
    <source>
        <dbReference type="ARBA" id="ARBA00042831"/>
    </source>
</evidence>
<protein>
    <recommendedName>
        <fullName evidence="9">Dihydroflavonol 4-reductase</fullName>
        <ecNumber evidence="8">1.1.1.219</ecNumber>
        <ecNumber evidence="7">1.1.1.234</ecNumber>
    </recommendedName>
    <alternativeName>
        <fullName evidence="11">Dihydrokaempferol 4-reductase</fullName>
    </alternativeName>
    <alternativeName>
        <fullName evidence="10">Flavanone 4-reductase</fullName>
    </alternativeName>
</protein>
<dbReference type="PANTHER" id="PTHR10366:SF825">
    <property type="entry name" value="NAD(P)-BINDING ROSSMANN-FOLD SUPERFAMILY PROTEIN"/>
    <property type="match status" value="1"/>
</dbReference>
<name>A0AAD4J000_PERFH</name>
<evidence type="ECO:0000256" key="1">
    <source>
        <dbReference type="ARBA" id="ARBA00004935"/>
    </source>
</evidence>
<feature type="domain" description="NAD-dependent epimerase/dehydratase" evidence="14">
    <location>
        <begin position="10"/>
        <end position="245"/>
    </location>
</feature>
<dbReference type="GO" id="GO:0045552">
    <property type="term" value="F:dihydroflavanol 4-reductase activity"/>
    <property type="evidence" value="ECO:0007669"/>
    <property type="project" value="UniProtKB-EC"/>
</dbReference>
<dbReference type="Gene3D" id="3.40.50.720">
    <property type="entry name" value="NAD(P)-binding Rossmann-like Domain"/>
    <property type="match status" value="1"/>
</dbReference>
<comment type="caution">
    <text evidence="15">The sequence shown here is derived from an EMBL/GenBank/DDBJ whole genome shotgun (WGS) entry which is preliminary data.</text>
</comment>
<keyword evidence="2" id="KW-0521">NADP</keyword>
<evidence type="ECO:0000256" key="10">
    <source>
        <dbReference type="ARBA" id="ARBA00042087"/>
    </source>
</evidence>
<dbReference type="FunFam" id="3.40.50.720:FF:000085">
    <property type="entry name" value="Dihydroflavonol reductase"/>
    <property type="match status" value="1"/>
</dbReference>
<accession>A0AAD4J000</accession>
<proteinExistence type="inferred from homology"/>
<evidence type="ECO:0000256" key="8">
    <source>
        <dbReference type="ARBA" id="ARBA00039057"/>
    </source>
</evidence>
<comment type="function">
    <text evidence="6">Bifunctional enzyme involved in flavonoid metabolism.</text>
</comment>
<organism evidence="15 16">
    <name type="scientific">Perilla frutescens var. hirtella</name>
    <name type="common">Perilla citriodora</name>
    <name type="synonym">Perilla setoyensis</name>
    <dbReference type="NCBI Taxonomy" id="608512"/>
    <lineage>
        <taxon>Eukaryota</taxon>
        <taxon>Viridiplantae</taxon>
        <taxon>Streptophyta</taxon>
        <taxon>Embryophyta</taxon>
        <taxon>Tracheophyta</taxon>
        <taxon>Spermatophyta</taxon>
        <taxon>Magnoliopsida</taxon>
        <taxon>eudicotyledons</taxon>
        <taxon>Gunneridae</taxon>
        <taxon>Pentapetalae</taxon>
        <taxon>asterids</taxon>
        <taxon>lamiids</taxon>
        <taxon>Lamiales</taxon>
        <taxon>Lamiaceae</taxon>
        <taxon>Nepetoideae</taxon>
        <taxon>Elsholtzieae</taxon>
        <taxon>Perilla</taxon>
    </lineage>
</organism>
<dbReference type="Proteomes" id="UP001190926">
    <property type="component" value="Unassembled WGS sequence"/>
</dbReference>
<keyword evidence="16" id="KW-1185">Reference proteome</keyword>
<dbReference type="Pfam" id="PF01370">
    <property type="entry name" value="Epimerase"/>
    <property type="match status" value="1"/>
</dbReference>
<evidence type="ECO:0000313" key="15">
    <source>
        <dbReference type="EMBL" id="KAH6824551.1"/>
    </source>
</evidence>
<evidence type="ECO:0000313" key="16">
    <source>
        <dbReference type="Proteomes" id="UP001190926"/>
    </source>
</evidence>
<dbReference type="GO" id="GO:0047890">
    <property type="term" value="F:flavanone 4-reductase activity"/>
    <property type="evidence" value="ECO:0007669"/>
    <property type="project" value="UniProtKB-EC"/>
</dbReference>